<dbReference type="EMBL" id="JAPDRL010000087">
    <property type="protein sequence ID" value="KAJ9658458.1"/>
    <property type="molecule type" value="Genomic_DNA"/>
</dbReference>
<feature type="region of interest" description="Disordered" evidence="1">
    <location>
        <begin position="66"/>
        <end position="96"/>
    </location>
</feature>
<comment type="caution">
    <text evidence="2">The sequence shown here is derived from an EMBL/GenBank/DDBJ whole genome shotgun (WGS) entry which is preliminary data.</text>
</comment>
<accession>A0ABQ9NKH0</accession>
<gene>
    <name evidence="2" type="ORF">H2201_007777</name>
</gene>
<evidence type="ECO:0000313" key="3">
    <source>
        <dbReference type="Proteomes" id="UP001172684"/>
    </source>
</evidence>
<dbReference type="Proteomes" id="UP001172684">
    <property type="component" value="Unassembled WGS sequence"/>
</dbReference>
<protein>
    <submittedName>
        <fullName evidence="2">Uncharacterized protein</fullName>
    </submittedName>
</protein>
<organism evidence="2 3">
    <name type="scientific">Coniosporium apollinis</name>
    <dbReference type="NCBI Taxonomy" id="61459"/>
    <lineage>
        <taxon>Eukaryota</taxon>
        <taxon>Fungi</taxon>
        <taxon>Dikarya</taxon>
        <taxon>Ascomycota</taxon>
        <taxon>Pezizomycotina</taxon>
        <taxon>Dothideomycetes</taxon>
        <taxon>Dothideomycetes incertae sedis</taxon>
        <taxon>Coniosporium</taxon>
    </lineage>
</organism>
<evidence type="ECO:0000256" key="1">
    <source>
        <dbReference type="SAM" id="MobiDB-lite"/>
    </source>
</evidence>
<reference evidence="2" key="1">
    <citation type="submission" date="2022-10" db="EMBL/GenBank/DDBJ databases">
        <title>Culturing micro-colonial fungi from biological soil crusts in the Mojave desert and describing Neophaeococcomyces mojavensis, and introducing the new genera and species Taxawa tesnikishii.</title>
        <authorList>
            <person name="Kurbessoian T."/>
            <person name="Stajich J.E."/>
        </authorList>
    </citation>
    <scope>NUCLEOTIDE SEQUENCE</scope>
    <source>
        <strain evidence="2">TK_1</strain>
    </source>
</reference>
<sequence length="198" mass="21583">MNSNTMKPTTPLARLEAKLTVACASIANIGKPKFRPTKSRKTTSSARATLAATQHQAAEALSLPRAVPRAHHHQPAAGLSRPAPTQHRRLANPAPHNIPALHLPRCACTSCLGAIYPANPAPARRITRTTPSSRPAQLVRRQRISKTPTYVGAQIYVPRWRPLRSQVLWRVGGVGEEKGVRGEKWWVSVWGEEGEGGL</sequence>
<keyword evidence="3" id="KW-1185">Reference proteome</keyword>
<evidence type="ECO:0000313" key="2">
    <source>
        <dbReference type="EMBL" id="KAJ9658458.1"/>
    </source>
</evidence>
<name>A0ABQ9NKH0_9PEZI</name>
<proteinExistence type="predicted"/>